<organism evidence="2 3">
    <name type="scientific">Tothia fuscella</name>
    <dbReference type="NCBI Taxonomy" id="1048955"/>
    <lineage>
        <taxon>Eukaryota</taxon>
        <taxon>Fungi</taxon>
        <taxon>Dikarya</taxon>
        <taxon>Ascomycota</taxon>
        <taxon>Pezizomycotina</taxon>
        <taxon>Dothideomycetes</taxon>
        <taxon>Pleosporomycetidae</taxon>
        <taxon>Venturiales</taxon>
        <taxon>Cylindrosympodiaceae</taxon>
        <taxon>Tothia</taxon>
    </lineage>
</organism>
<name>A0A9P4NSG1_9PEZI</name>
<evidence type="ECO:0000313" key="2">
    <source>
        <dbReference type="EMBL" id="KAF2431320.1"/>
    </source>
</evidence>
<feature type="region of interest" description="Disordered" evidence="1">
    <location>
        <begin position="246"/>
        <end position="273"/>
    </location>
</feature>
<gene>
    <name evidence="2" type="ORF">EJ08DRAFT_696708</name>
</gene>
<feature type="compositionally biased region" description="Polar residues" evidence="1">
    <location>
        <begin position="248"/>
        <end position="264"/>
    </location>
</feature>
<keyword evidence="3" id="KW-1185">Reference proteome</keyword>
<dbReference type="EMBL" id="MU007033">
    <property type="protein sequence ID" value="KAF2431320.1"/>
    <property type="molecule type" value="Genomic_DNA"/>
</dbReference>
<reference evidence="2" key="1">
    <citation type="journal article" date="2020" name="Stud. Mycol.">
        <title>101 Dothideomycetes genomes: a test case for predicting lifestyles and emergence of pathogens.</title>
        <authorList>
            <person name="Haridas S."/>
            <person name="Albert R."/>
            <person name="Binder M."/>
            <person name="Bloem J."/>
            <person name="Labutti K."/>
            <person name="Salamov A."/>
            <person name="Andreopoulos B."/>
            <person name="Baker S."/>
            <person name="Barry K."/>
            <person name="Bills G."/>
            <person name="Bluhm B."/>
            <person name="Cannon C."/>
            <person name="Castanera R."/>
            <person name="Culley D."/>
            <person name="Daum C."/>
            <person name="Ezra D."/>
            <person name="Gonzalez J."/>
            <person name="Henrissat B."/>
            <person name="Kuo A."/>
            <person name="Liang C."/>
            <person name="Lipzen A."/>
            <person name="Lutzoni F."/>
            <person name="Magnuson J."/>
            <person name="Mondo S."/>
            <person name="Nolan M."/>
            <person name="Ohm R."/>
            <person name="Pangilinan J."/>
            <person name="Park H.-J."/>
            <person name="Ramirez L."/>
            <person name="Alfaro M."/>
            <person name="Sun H."/>
            <person name="Tritt A."/>
            <person name="Yoshinaga Y."/>
            <person name="Zwiers L.-H."/>
            <person name="Turgeon B."/>
            <person name="Goodwin S."/>
            <person name="Spatafora J."/>
            <person name="Crous P."/>
            <person name="Grigoriev I."/>
        </authorList>
    </citation>
    <scope>NUCLEOTIDE SEQUENCE</scope>
    <source>
        <strain evidence="2">CBS 130266</strain>
    </source>
</reference>
<proteinExistence type="predicted"/>
<evidence type="ECO:0000313" key="3">
    <source>
        <dbReference type="Proteomes" id="UP000800235"/>
    </source>
</evidence>
<dbReference type="AlphaFoldDB" id="A0A9P4NSG1"/>
<dbReference type="OrthoDB" id="3738195at2759"/>
<comment type="caution">
    <text evidence="2">The sequence shown here is derived from an EMBL/GenBank/DDBJ whole genome shotgun (WGS) entry which is preliminary data.</text>
</comment>
<sequence>MREIHTWQNCSSSPVLVPSIWLDILVQLRIKRALGRTRSISDIEQSTELHWTGKIESLKSLRDFDSIIHRLTVIGAEWAWDRFVIDSLSQIQTLLMATQTEISPEILLQEDVGGTNARVKLVGALLYGLRGRTGYSLGRVKVQLQTVYNLIAQRDSKLSFGTARASKDLTEVALRDNTVMQAIAEDSRNVALLTRRDSADMRIISAVTLIFLPGTFTAVKGKVTEDTEAGAEVFTEAEEKYPPLSEYAGSQSGPMVPITRQQDSSAKRPRLQDSKTLPLLEAGTWGSRKMYLGIKSNELECTTCGTLKNEQP</sequence>
<protein>
    <submittedName>
        <fullName evidence="2">Uncharacterized protein</fullName>
    </submittedName>
</protein>
<dbReference type="Proteomes" id="UP000800235">
    <property type="component" value="Unassembled WGS sequence"/>
</dbReference>
<evidence type="ECO:0000256" key="1">
    <source>
        <dbReference type="SAM" id="MobiDB-lite"/>
    </source>
</evidence>
<accession>A0A9P4NSG1</accession>